<dbReference type="AlphaFoldDB" id="A0A1Q3EJW7"/>
<dbReference type="Proteomes" id="UP000188533">
    <property type="component" value="Unassembled WGS sequence"/>
</dbReference>
<dbReference type="STRING" id="5353.A0A1Q3EJW7"/>
<reference evidence="2 3" key="2">
    <citation type="submission" date="2017-02" db="EMBL/GenBank/DDBJ databases">
        <title>A genome survey and senescence transcriptome analysis in Lentinula edodes.</title>
        <authorList>
            <person name="Sakamoto Y."/>
            <person name="Nakade K."/>
            <person name="Sato S."/>
            <person name="Yoshida Y."/>
            <person name="Miyazaki K."/>
            <person name="Natsume S."/>
            <person name="Konno N."/>
        </authorList>
    </citation>
    <scope>NUCLEOTIDE SEQUENCE [LARGE SCALE GENOMIC DNA]</scope>
    <source>
        <strain evidence="2 3">NBRC 111202</strain>
    </source>
</reference>
<organism evidence="2 3">
    <name type="scientific">Lentinula edodes</name>
    <name type="common">Shiitake mushroom</name>
    <name type="synonym">Lentinus edodes</name>
    <dbReference type="NCBI Taxonomy" id="5353"/>
    <lineage>
        <taxon>Eukaryota</taxon>
        <taxon>Fungi</taxon>
        <taxon>Dikarya</taxon>
        <taxon>Basidiomycota</taxon>
        <taxon>Agaricomycotina</taxon>
        <taxon>Agaricomycetes</taxon>
        <taxon>Agaricomycetidae</taxon>
        <taxon>Agaricales</taxon>
        <taxon>Marasmiineae</taxon>
        <taxon>Omphalotaceae</taxon>
        <taxon>Lentinula</taxon>
    </lineage>
</organism>
<comment type="caution">
    <text evidence="2">The sequence shown here is derived from an EMBL/GenBank/DDBJ whole genome shotgun (WGS) entry which is preliminary data.</text>
</comment>
<sequence>MPVPSTSRIRKTTHTTTSNIRKHAIHPRPLPSPISDPDTLATQLAETLNIEDLTKRKGKQKALCTPEQRLEAMRKINSASQQLSAIAQSGWKKSLDAEHQSKSQSTTALEASSTAAQCLALLRSASKGDLNVERAAMSIMVKLVALELFDLALAALTSSHSPICGLMGYSVSDAAYTVSSAFLALYTICEARADKDAFVSGNGFTSYCENWIGYASKTNDVRILQKIGQVMGQSSPPSASTDSHHTLCEDRDMIRQGTRLCAAFAQLLAVLEQSKQNDDSVILLFRDVRNALFPSEAGAIDPLITNLFALSMQDGVCNKDILRIAGKANRALGRVRRASLDVLAEQSTGKEVREECSRLLEVVIGLYENVIRTTDSHHDSDYLTHMLDTIFELSRNSLDLLDPRTYNRVYDLLAKAVDILSLSRDQDHLTLSSPKVLTSRCPERSEFIRCTSGAFHNIGDWRSETSVR</sequence>
<proteinExistence type="predicted"/>
<evidence type="ECO:0000256" key="1">
    <source>
        <dbReference type="SAM" id="MobiDB-lite"/>
    </source>
</evidence>
<protein>
    <submittedName>
        <fullName evidence="2">Cysteine-type endopeptidase</fullName>
    </submittedName>
</protein>
<keyword evidence="3" id="KW-1185">Reference proteome</keyword>
<evidence type="ECO:0000313" key="3">
    <source>
        <dbReference type="Proteomes" id="UP000188533"/>
    </source>
</evidence>
<evidence type="ECO:0000313" key="2">
    <source>
        <dbReference type="EMBL" id="GAW07500.1"/>
    </source>
</evidence>
<name>A0A1Q3EJW7_LENED</name>
<feature type="region of interest" description="Disordered" evidence="1">
    <location>
        <begin position="1"/>
        <end position="34"/>
    </location>
</feature>
<gene>
    <name evidence="2" type="ORF">LENED_009497</name>
</gene>
<reference evidence="2 3" key="1">
    <citation type="submission" date="2016-08" db="EMBL/GenBank/DDBJ databases">
        <authorList>
            <consortium name="Lentinula edodes genome sequencing consortium"/>
            <person name="Sakamoto Y."/>
            <person name="Nakade K."/>
            <person name="Sato S."/>
            <person name="Yoshida Y."/>
            <person name="Miyazaki K."/>
            <person name="Natsume S."/>
            <person name="Konno N."/>
        </authorList>
    </citation>
    <scope>NUCLEOTIDE SEQUENCE [LARGE SCALE GENOMIC DNA]</scope>
    <source>
        <strain evidence="2 3">NBRC 111202</strain>
    </source>
</reference>
<dbReference type="EMBL" id="BDGU01000462">
    <property type="protein sequence ID" value="GAW07500.1"/>
    <property type="molecule type" value="Genomic_DNA"/>
</dbReference>
<accession>A0A1Q3EJW7</accession>